<dbReference type="GO" id="GO:0046677">
    <property type="term" value="P:response to antibiotic"/>
    <property type="evidence" value="ECO:0007669"/>
    <property type="project" value="InterPro"/>
</dbReference>
<evidence type="ECO:0000313" key="2">
    <source>
        <dbReference type="Proteomes" id="UP000284531"/>
    </source>
</evidence>
<accession>A0A419X2Z7</accession>
<sequence>MRRILIFLIAYFCLLITAKAQINWDDTFTPFVSELLSTEANWENNSDLSAIDNLIQDKKIIALGEATHGTREFFTTKHRLIQYLVKEHDFRVFVIEDDYVDTHLVNEFVAGNSEHSIETVLSRSWMGVWITQEVRDMLLWMKSFNENRSDSDKVKVYGCDMQWASSPSKFIRSELKKSNLLDDGTEKTLEYLINCNIRKKMSKHEKKEVKHLLAHLNEIALNSSNDRLKFTIRVLEQCMDVTWTSKIMASFSGKRDRYMAENCRRIQELEGRKMIVWAHNQHIAEHSDNSKQKPMGAHLKDYFADNYYTFGFGFYTGEYFAYDLEKKKVCPCDAGIPKSDCIDRTFAGAPYENFVLNLKNKELPEELAALVNNTSWSRRAGAAYVKDNNSDLNYCKRKLSEGYDALIFIRNTKSVNALPYTP</sequence>
<dbReference type="Gene3D" id="3.30.1870.10">
    <property type="entry name" value="EreA-like, domain 2"/>
    <property type="match status" value="1"/>
</dbReference>
<dbReference type="EMBL" id="RAPQ01000009">
    <property type="protein sequence ID" value="RKE02105.1"/>
    <property type="molecule type" value="Genomic_DNA"/>
</dbReference>
<evidence type="ECO:0000313" key="1">
    <source>
        <dbReference type="EMBL" id="RKE02105.1"/>
    </source>
</evidence>
<reference evidence="1 2" key="1">
    <citation type="submission" date="2018-09" db="EMBL/GenBank/DDBJ databases">
        <title>Genomic Encyclopedia of Archaeal and Bacterial Type Strains, Phase II (KMG-II): from individual species to whole genera.</title>
        <authorList>
            <person name="Goeker M."/>
        </authorList>
    </citation>
    <scope>NUCLEOTIDE SEQUENCE [LARGE SCALE GENOMIC DNA]</scope>
    <source>
        <strain evidence="1 2">DSM 21950</strain>
    </source>
</reference>
<dbReference type="AlphaFoldDB" id="A0A419X2Z7"/>
<dbReference type="CDD" id="cd14728">
    <property type="entry name" value="Ere-like"/>
    <property type="match status" value="1"/>
</dbReference>
<proteinExistence type="predicted"/>
<dbReference type="Gene3D" id="3.40.1660.10">
    <property type="entry name" value="EreA-like (biosynthetic domain)"/>
    <property type="match status" value="1"/>
</dbReference>
<dbReference type="Gene3D" id="1.20.1440.30">
    <property type="entry name" value="Biosynthetic Protein domain"/>
    <property type="match status" value="1"/>
</dbReference>
<dbReference type="SUPFAM" id="SSF159501">
    <property type="entry name" value="EreA/ChaN-like"/>
    <property type="match status" value="1"/>
</dbReference>
<comment type="caution">
    <text evidence="1">The sequence shown here is derived from an EMBL/GenBank/DDBJ whole genome shotgun (WGS) entry which is preliminary data.</text>
</comment>
<dbReference type="Pfam" id="PF05139">
    <property type="entry name" value="Erythro_esteras"/>
    <property type="match status" value="1"/>
</dbReference>
<dbReference type="PANTHER" id="PTHR31299">
    <property type="entry name" value="ESTERASE, PUTATIVE (AFU_ORTHOLOGUE AFUA_1G05850)-RELATED"/>
    <property type="match status" value="1"/>
</dbReference>
<gene>
    <name evidence="1" type="ORF">BXY64_2186</name>
</gene>
<dbReference type="OrthoDB" id="9810066at2"/>
<dbReference type="InterPro" id="IPR052036">
    <property type="entry name" value="Hydrolase/PRTase-associated"/>
</dbReference>
<dbReference type="RefSeq" id="WP_120239965.1">
    <property type="nucleotide sequence ID" value="NZ_RAPQ01000009.1"/>
</dbReference>
<dbReference type="PANTHER" id="PTHR31299:SF0">
    <property type="entry name" value="ESTERASE, PUTATIVE (AFU_ORTHOLOGUE AFUA_1G05850)-RELATED"/>
    <property type="match status" value="1"/>
</dbReference>
<protein>
    <submittedName>
        <fullName evidence="1">Erythromycin esterase</fullName>
    </submittedName>
</protein>
<dbReference type="InterPro" id="IPR007815">
    <property type="entry name" value="Emycin_Estase"/>
</dbReference>
<name>A0A419X2Z7_9BACT</name>
<dbReference type="Proteomes" id="UP000284531">
    <property type="component" value="Unassembled WGS sequence"/>
</dbReference>
<organism evidence="1 2">
    <name type="scientific">Marinifilum flexuosum</name>
    <dbReference type="NCBI Taxonomy" id="1117708"/>
    <lineage>
        <taxon>Bacteria</taxon>
        <taxon>Pseudomonadati</taxon>
        <taxon>Bacteroidota</taxon>
        <taxon>Bacteroidia</taxon>
        <taxon>Marinilabiliales</taxon>
        <taxon>Marinifilaceae</taxon>
    </lineage>
</organism>
<keyword evidence="2" id="KW-1185">Reference proteome</keyword>